<protein>
    <submittedName>
        <fullName evidence="3">Polymer-forming protein</fullName>
    </submittedName>
</protein>
<accession>A0A4R1QTU0</accession>
<comment type="similarity">
    <text evidence="1">Belongs to the bactofilin family.</text>
</comment>
<dbReference type="PANTHER" id="PTHR35024:SF4">
    <property type="entry name" value="POLYMER-FORMING CYTOSKELETAL PROTEIN"/>
    <property type="match status" value="1"/>
</dbReference>
<organism evidence="3 4">
    <name type="scientific">Kineothrix alysoides</name>
    <dbReference type="NCBI Taxonomy" id="1469948"/>
    <lineage>
        <taxon>Bacteria</taxon>
        <taxon>Bacillati</taxon>
        <taxon>Bacillota</taxon>
        <taxon>Clostridia</taxon>
        <taxon>Lachnospirales</taxon>
        <taxon>Lachnospiraceae</taxon>
        <taxon>Kineothrix</taxon>
    </lineage>
</organism>
<feature type="compositionally biased region" description="Polar residues" evidence="2">
    <location>
        <begin position="35"/>
        <end position="46"/>
    </location>
</feature>
<dbReference type="EMBL" id="SLUO01000011">
    <property type="protein sequence ID" value="TCL56533.1"/>
    <property type="molecule type" value="Genomic_DNA"/>
</dbReference>
<evidence type="ECO:0000256" key="2">
    <source>
        <dbReference type="SAM" id="MobiDB-lite"/>
    </source>
</evidence>
<name>A0A4R1QTU0_9FIRM</name>
<reference evidence="3 4" key="1">
    <citation type="submission" date="2019-03" db="EMBL/GenBank/DDBJ databases">
        <title>Genomic Encyclopedia of Type Strains, Phase IV (KMG-IV): sequencing the most valuable type-strain genomes for metagenomic binning, comparative biology and taxonomic classification.</title>
        <authorList>
            <person name="Goeker M."/>
        </authorList>
    </citation>
    <scope>NUCLEOTIDE SEQUENCE [LARGE SCALE GENOMIC DNA]</scope>
    <source>
        <strain evidence="3 4">DSM 100556</strain>
    </source>
</reference>
<dbReference type="InterPro" id="IPR007607">
    <property type="entry name" value="BacA/B"/>
</dbReference>
<evidence type="ECO:0000313" key="4">
    <source>
        <dbReference type="Proteomes" id="UP000295718"/>
    </source>
</evidence>
<evidence type="ECO:0000256" key="1">
    <source>
        <dbReference type="ARBA" id="ARBA00044755"/>
    </source>
</evidence>
<dbReference type="Pfam" id="PF04519">
    <property type="entry name" value="Bactofilin"/>
    <property type="match status" value="1"/>
</dbReference>
<proteinExistence type="inferred from homology"/>
<dbReference type="RefSeq" id="WP_031390229.1">
    <property type="nucleotide sequence ID" value="NZ_JPNB01000001.1"/>
</dbReference>
<comment type="caution">
    <text evidence="3">The sequence shown here is derived from an EMBL/GenBank/DDBJ whole genome shotgun (WGS) entry which is preliminary data.</text>
</comment>
<sequence>MGFFTDLKDDLSQAVNELMPADGKAPDEPVKPENMNAQTGAENSKGQFGMTDLSESSDIQQKPDTVNYHTPEPDTTEKKVSDEVAVITAGMIVRGDVSSEGSMDLIGTVIGNIDVLGKLNVTGCIQGDSRASEVYAENAKVTGEINSQGSVKIGNSSVIIGNIFATSAVIAGAVKGDIDVQGPVLLDSSAIIMGNIRSKSVQINNGAVIEGMCSQCYSDINPANFFEEFNKGKK</sequence>
<dbReference type="Proteomes" id="UP000295718">
    <property type="component" value="Unassembled WGS sequence"/>
</dbReference>
<dbReference type="OrthoDB" id="1651736at2"/>
<gene>
    <name evidence="3" type="ORF">EDD76_11127</name>
</gene>
<dbReference type="STRING" id="1469948.GCA_000732725_01514"/>
<keyword evidence="4" id="KW-1185">Reference proteome</keyword>
<dbReference type="PANTHER" id="PTHR35024">
    <property type="entry name" value="HYPOTHETICAL CYTOSOLIC PROTEIN"/>
    <property type="match status" value="1"/>
</dbReference>
<feature type="compositionally biased region" description="Polar residues" evidence="2">
    <location>
        <begin position="53"/>
        <end position="68"/>
    </location>
</feature>
<dbReference type="AlphaFoldDB" id="A0A4R1QTU0"/>
<feature type="region of interest" description="Disordered" evidence="2">
    <location>
        <begin position="14"/>
        <end position="79"/>
    </location>
</feature>
<evidence type="ECO:0000313" key="3">
    <source>
        <dbReference type="EMBL" id="TCL56533.1"/>
    </source>
</evidence>